<evidence type="ECO:0000256" key="8">
    <source>
        <dbReference type="ARBA" id="ARBA00023016"/>
    </source>
</evidence>
<keyword evidence="9" id="KW-0143">Chaperone</keyword>
<name>A0ABY4JPZ1_9BACI</name>
<comment type="similarity">
    <text evidence="2">Belongs to the heat shock protein 70 family.</text>
</comment>
<evidence type="ECO:0000256" key="6">
    <source>
        <dbReference type="ARBA" id="ARBA00022741"/>
    </source>
</evidence>
<evidence type="ECO:0000256" key="7">
    <source>
        <dbReference type="ARBA" id="ARBA00022840"/>
    </source>
</evidence>
<accession>A0ABY4JPZ1</accession>
<evidence type="ECO:0000256" key="5">
    <source>
        <dbReference type="ARBA" id="ARBA00022553"/>
    </source>
</evidence>
<dbReference type="Gene3D" id="3.90.640.10">
    <property type="entry name" value="Actin, Chain A, domain 4"/>
    <property type="match status" value="1"/>
</dbReference>
<dbReference type="SUPFAM" id="SSF53067">
    <property type="entry name" value="Actin-like ATPase domain"/>
    <property type="match status" value="2"/>
</dbReference>
<keyword evidence="7" id="KW-0067">ATP-binding</keyword>
<dbReference type="InterPro" id="IPR018181">
    <property type="entry name" value="Heat_shock_70_CS"/>
</dbReference>
<dbReference type="Pfam" id="PF00012">
    <property type="entry name" value="HSP70"/>
    <property type="match status" value="1"/>
</dbReference>
<evidence type="ECO:0000313" key="13">
    <source>
        <dbReference type="EMBL" id="UPM55506.1"/>
    </source>
</evidence>
<keyword evidence="6" id="KW-0547">Nucleotide-binding</keyword>
<dbReference type="Proteomes" id="UP000830639">
    <property type="component" value="Chromosome"/>
</dbReference>
<dbReference type="PROSITE" id="PS00297">
    <property type="entry name" value="HSP70_1"/>
    <property type="match status" value="1"/>
</dbReference>
<dbReference type="InterPro" id="IPR029047">
    <property type="entry name" value="HSP70_peptide-bd_sf"/>
</dbReference>
<reference evidence="13 14" key="1">
    <citation type="submission" date="2022-04" db="EMBL/GenBank/DDBJ databases">
        <title>Mechanism of arsenic methylation and mitigation arsenic toxicity by Bacillus sp. LH14 from an Arsenic-Contaminated Paddy Soil.</title>
        <authorList>
            <person name="Wang D."/>
        </authorList>
    </citation>
    <scope>NUCLEOTIDE SEQUENCE [LARGE SCALE GENOMIC DNA]</scope>
    <source>
        <strain evidence="13 14">LH14</strain>
    </source>
</reference>
<dbReference type="Gene3D" id="3.30.420.40">
    <property type="match status" value="2"/>
</dbReference>
<dbReference type="PRINTS" id="PR00301">
    <property type="entry name" value="HEATSHOCK70"/>
</dbReference>
<evidence type="ECO:0000256" key="12">
    <source>
        <dbReference type="ARBA" id="ARBA00033103"/>
    </source>
</evidence>
<dbReference type="EMBL" id="CP096034">
    <property type="protein sequence ID" value="UPM55506.1"/>
    <property type="molecule type" value="Genomic_DNA"/>
</dbReference>
<evidence type="ECO:0000313" key="14">
    <source>
        <dbReference type="Proteomes" id="UP000830639"/>
    </source>
</evidence>
<keyword evidence="14" id="KW-1185">Reference proteome</keyword>
<keyword evidence="5" id="KW-0597">Phosphoprotein</keyword>
<organism evidence="13 14">
    <name type="scientific">Gottfriedia acidiceleris</name>
    <dbReference type="NCBI Taxonomy" id="371036"/>
    <lineage>
        <taxon>Bacteria</taxon>
        <taxon>Bacillati</taxon>
        <taxon>Bacillota</taxon>
        <taxon>Bacilli</taxon>
        <taxon>Bacillales</taxon>
        <taxon>Bacillaceae</taxon>
        <taxon>Gottfriedia</taxon>
    </lineage>
</organism>
<dbReference type="Gene3D" id="2.60.34.10">
    <property type="entry name" value="Substrate Binding Domain Of DNAk, Chain A, domain 1"/>
    <property type="match status" value="1"/>
</dbReference>
<sequence length="855" mass="96790">MQTKYLKYGIDLGTTNSCIVTWENEELKVFLNKEQMAVTKSAVYYGKRKRTIVGYKAYNVLVTEPENVAIEFKRLMGLHEKKYFPLADYSATPEELSAEVLKSLANNVTTLTGENVTSAVITVPAAFNTIQCEATIEAAKSAGIEHVHLLQEPIAAAIAYGTDQSLHDKTWLIFDLGGGTFDVAIVSSMDGQLQVLNHEGDNFLGGKDIDRALVETILFPALIESGYKIEEGSPLHDRILGRLIYEAEEIKIQLTTNSKVEFDIQIDDDEYEEEYGEPILLQGTIKNEKLHGILDEVILPKCIRLCNKAIDDIGLQWSGIDRILLVGGPTQIPYIREVLKQTFNTEIDYSQNPLTVVAAGAAMYASVTKISNVSDNKPVYSNNDAINVNFEYENVMSTLNGTVYGTFKNTSNIKEVMLSMTDGSWNSGWIPLIDIETGYFEIDVIVKENKNNIFTLQVRDNRGTLAKVNNPLIEIRHSYNYLQPANPPLPHTISIEIETDEGGMKTKLEPIFKKNSVLPLSVTRKFFVTNTLLPNDENTFFSIRVYEGETLDNPSVNTLIFTMKITGGSFSSLLPKNEEVEVTISISESREIGLELFIPRLNEVFSKTHIYFPEKNRANTITDSIEASIKSAYEDIFNLQEDFLLSNLKNESLQLSKIDETLEQFANQFFKNIERMRNSADLAMAELTRFKDCIVIPLHKLKMDNNNRISSSSGGIKDEEIENLIEETERLVFEFDDTSISNNFLFLKQNLIKATEFKNDRLIEKYSNQLKDLQSHVVREDPAYWMDLFIYISNFGTYTDQNAAENFIQMGREALYNDDLEKLKRVVYSLYGLVPKEVVETIEEDKQLPGIRLLP</sequence>
<evidence type="ECO:0000256" key="10">
    <source>
        <dbReference type="ARBA" id="ARBA00030019"/>
    </source>
</evidence>
<proteinExistence type="inferred from homology"/>
<evidence type="ECO:0000256" key="4">
    <source>
        <dbReference type="ARBA" id="ARBA00017249"/>
    </source>
</evidence>
<dbReference type="InterPro" id="IPR043129">
    <property type="entry name" value="ATPase_NBD"/>
</dbReference>
<keyword evidence="8" id="KW-0346">Stress response</keyword>
<evidence type="ECO:0000256" key="1">
    <source>
        <dbReference type="ARBA" id="ARBA00002290"/>
    </source>
</evidence>
<evidence type="ECO:0000256" key="2">
    <source>
        <dbReference type="ARBA" id="ARBA00007381"/>
    </source>
</evidence>
<dbReference type="InterPro" id="IPR013126">
    <property type="entry name" value="Hsp_70_fam"/>
</dbReference>
<dbReference type="PANTHER" id="PTHR19375">
    <property type="entry name" value="HEAT SHOCK PROTEIN 70KDA"/>
    <property type="match status" value="1"/>
</dbReference>
<evidence type="ECO:0000256" key="11">
    <source>
        <dbReference type="ARBA" id="ARBA00030945"/>
    </source>
</evidence>
<dbReference type="PROSITE" id="PS01036">
    <property type="entry name" value="HSP70_3"/>
    <property type="match status" value="1"/>
</dbReference>
<dbReference type="RefSeq" id="WP_248268516.1">
    <property type="nucleotide sequence ID" value="NZ_CP096034.1"/>
</dbReference>
<evidence type="ECO:0000256" key="3">
    <source>
        <dbReference type="ARBA" id="ARBA00014415"/>
    </source>
</evidence>
<comment type="function">
    <text evidence="1">Acts as a chaperone.</text>
</comment>
<protein>
    <recommendedName>
        <fullName evidence="3">Chaperone protein DnaK</fullName>
    </recommendedName>
    <alternativeName>
        <fullName evidence="4">Chaperone protein dnaK</fullName>
    </alternativeName>
    <alternativeName>
        <fullName evidence="12">HSP70</fullName>
    </alternativeName>
    <alternativeName>
        <fullName evidence="11">Heat shock 70 kDa protein</fullName>
    </alternativeName>
    <alternativeName>
        <fullName evidence="10">Heat shock protein 70</fullName>
    </alternativeName>
</protein>
<dbReference type="SUPFAM" id="SSF100920">
    <property type="entry name" value="Heat shock protein 70kD (HSP70), peptide-binding domain"/>
    <property type="match status" value="1"/>
</dbReference>
<gene>
    <name evidence="13" type="ORF">MY490_06630</name>
</gene>
<evidence type="ECO:0000256" key="9">
    <source>
        <dbReference type="ARBA" id="ARBA00023186"/>
    </source>
</evidence>
<dbReference type="CDD" id="cd24029">
    <property type="entry name" value="ASKHA_NBD_HSP70_DnaK_HscA_HscC"/>
    <property type="match status" value="1"/>
</dbReference>